<dbReference type="EMBL" id="CAXLJL010000101">
    <property type="protein sequence ID" value="CAL5131613.1"/>
    <property type="molecule type" value="Genomic_DNA"/>
</dbReference>
<proteinExistence type="predicted"/>
<feature type="domain" description="PH" evidence="4">
    <location>
        <begin position="696"/>
        <end position="839"/>
    </location>
</feature>
<evidence type="ECO:0000259" key="4">
    <source>
        <dbReference type="PROSITE" id="PS50003"/>
    </source>
</evidence>
<dbReference type="Proteomes" id="UP001497525">
    <property type="component" value="Unassembled WGS sequence"/>
</dbReference>
<dbReference type="CDD" id="cd14473">
    <property type="entry name" value="FERM_B-lobe"/>
    <property type="match status" value="1"/>
</dbReference>
<dbReference type="SMART" id="SM00233">
    <property type="entry name" value="PH"/>
    <property type="match status" value="2"/>
</dbReference>
<dbReference type="PROSITE" id="PS50003">
    <property type="entry name" value="PH_DOMAIN"/>
    <property type="match status" value="1"/>
</dbReference>
<feature type="compositionally biased region" description="Basic and acidic residues" evidence="3">
    <location>
        <begin position="662"/>
        <end position="672"/>
    </location>
</feature>
<gene>
    <name evidence="5" type="ORF">CDAUBV1_LOCUS4101</name>
</gene>
<evidence type="ECO:0000313" key="5">
    <source>
        <dbReference type="EMBL" id="CAL5131613.1"/>
    </source>
</evidence>
<dbReference type="InterPro" id="IPR038185">
    <property type="entry name" value="MyTH4_dom_sf"/>
</dbReference>
<feature type="coiled-coil region" evidence="2">
    <location>
        <begin position="63"/>
        <end position="90"/>
    </location>
</feature>
<feature type="region of interest" description="Disordered" evidence="3">
    <location>
        <begin position="930"/>
        <end position="953"/>
    </location>
</feature>
<dbReference type="InterPro" id="IPR019748">
    <property type="entry name" value="FERM_central"/>
</dbReference>
<dbReference type="InterPro" id="IPR011993">
    <property type="entry name" value="PH-like_dom_sf"/>
</dbReference>
<keyword evidence="1" id="KW-0677">Repeat</keyword>
<feature type="region of interest" description="Disordered" evidence="3">
    <location>
        <begin position="639"/>
        <end position="686"/>
    </location>
</feature>
<feature type="region of interest" description="Disordered" evidence="3">
    <location>
        <begin position="1"/>
        <end position="49"/>
    </location>
</feature>
<dbReference type="Gene3D" id="1.25.40.530">
    <property type="entry name" value="MyTH4 domain"/>
    <property type="match status" value="1"/>
</dbReference>
<evidence type="ECO:0000313" key="6">
    <source>
        <dbReference type="Proteomes" id="UP001497525"/>
    </source>
</evidence>
<dbReference type="Gene3D" id="2.30.29.30">
    <property type="entry name" value="Pleckstrin-homology domain (PH domain)/Phosphotyrosine-binding domain (PTB)"/>
    <property type="match status" value="1"/>
</dbReference>
<evidence type="ECO:0000256" key="1">
    <source>
        <dbReference type="ARBA" id="ARBA00022737"/>
    </source>
</evidence>
<dbReference type="PANTHER" id="PTHR22903">
    <property type="entry name" value="PLEKHH PROTEIN"/>
    <property type="match status" value="1"/>
</dbReference>
<reference evidence="5" key="1">
    <citation type="submission" date="2024-06" db="EMBL/GenBank/DDBJ databases">
        <authorList>
            <person name="Liu X."/>
            <person name="Lenzi L."/>
            <person name="Haldenby T S."/>
            <person name="Uol C."/>
        </authorList>
    </citation>
    <scope>NUCLEOTIDE SEQUENCE</scope>
</reference>
<accession>A0AAV2T594</accession>
<protein>
    <recommendedName>
        <fullName evidence="4">PH domain-containing protein</fullName>
    </recommendedName>
</protein>
<sequence length="1763" mass="197961">MASKKGTSPFTRKWTHEGMEQKADSADSSDKESPGSGVEKPVGKTRPESAAVFSARAAVVSRLHSLEVANQRLTKEKESLENQLIHVLGRLSAQNYPGPSTVSEAANREELHRFISETIQKIKAQRAEAADTNLAPLAREDFPTSSGSIIGSVSILTAPEYSSLSEAYEEICLGKDLVREINGLESLPSSEQKEKVSEEELPSRQQPTVPDISAVSARAEGRKRRVRAVVHTDVPGTSAKKRASPVARDTLKEAKRRLDRGKRPTIPEWLSPISDVSPQSLLYMSVKRNLLDLSDTESVVSSSRSCSIFSSSSSRSASPVIPPLSPFLRHLAPDTRPKISSSLPTSPLWSSPRIRRIEPERFTAETRFPVPTGAGEGTTTGPYRGAYRPAHRRHPTRQELIAAMPPVSALDGRITADAYLSSVPGPPKVKISRRHLVHPVTVDESSDTTSTTSRPNIPERNFEFFPNASWRLPVSPNRLGFLRSNRYQQVIETMPQTINITPLSYEPCPLTEYSRRRENRFWRPLVQIGSSVDFLNEPLVFRQFLPQNCDMLLTPKDITILTFLSKLVCGLDAFTCSQGQTLLLQRLQPPFATATPIIASTEAYNHSHESSDLTSELSANIPLIADPKTNVVRSGAAAVTSVDGKSAEKPEVNSKIDSGSTLEEKSREKQKPQEPSTSRKLTGGPVLEPVRSEDKLIIHEAVLFRLSNRMKIWRRYLAILNPSSILFHTSESPLRPPKRSILLSSIRSIRKPFNLSASVTAGMGLSTFIEGERENTEQQHRNGSVPVTRKFAHYKTDLMSRTNFGHFELILASGKTHRLRGTNANETDLWMRHIKRTLRAVQAREIVETHGAQLVTQGWLLRIKGGESCWVWCRLMGHYLIYAQSPECPAPTGFKSLRSTYIRTVHTVYPKVPNLFTRELATTNLVIENEGVENPPGIPQGLTSSSDSDTLATGDSEIRDRTIALWTDNFDPIYLVCRNNEEFETWRDNLTRACQQFRETVDYSLDPVQAQLRLREYWRVLVRQTYANDLYHTDEMIRGPISRTTELSQLQACTRLFSLVLFLSYPKIDFIETKKSRPVRVPMSTVLNSPHWLTIKHLIITEIAKLCFNSPGLKDELFLQLVKQSMLSDAQTKRMLKRHLPQRTRVPQRGFSLWCSRSHTTEELEGRRQTKTSPSSFSEPEESEEVGLFLISGECSAYLSDVAKRMKEGPNLIFPTSSSSVSSRPEGWWPVLAVWEGLSLLLPLFLPSAPVLTCLQLLISIYHEMDETARTSSSVANLFAELSRYAAFCRETLGQTVRSGGRFQVPSALEIASISIRNPYTHSYPFSIPIHLPNGNAYEVVSFNGGSEFTYVIQQLLKKLGLAEAAKAKSCMFCICLRLSRSGKPYRCAYLKPEWKMCDVISLYEQAILSLSNKDHKNVRLEDATAELVFRIQAFSWKKLKTLKTSEVRPLIHLLTHQLHEDLLSGAYQVMLTGGAMLDLAAYLCRVDHYDYAQLQNRHENTLSQLVNSYFPPDWLSTLSADGRSFIQLKLLLLDRWTWVCKTSEESRTRARGTPVTATKQTQTEEVGESVLHSVQTQACFSYLRTLRNLLPERFGAVAFPAQVFDLSAHTETQLIWIVPQEEKIRFLVAKSFPVSYATDTNFNALGHPRALTCVQTIQYNSILSFGGQRSGAFFIVYLERISKREGDGKSAPETTRMPWDASAHVGGIKPTISNETDAYQNLHLREVGGTYPVLRKLRIHLTDLNAVMELTDILEYFINLTH</sequence>
<comment type="caution">
    <text evidence="5">The sequence shown here is derived from an EMBL/GenBank/DDBJ whole genome shotgun (WGS) entry which is preliminary data.</text>
</comment>
<organism evidence="5 6">
    <name type="scientific">Calicophoron daubneyi</name>
    <name type="common">Rumen fluke</name>
    <name type="synonym">Paramphistomum daubneyi</name>
    <dbReference type="NCBI Taxonomy" id="300641"/>
    <lineage>
        <taxon>Eukaryota</taxon>
        <taxon>Metazoa</taxon>
        <taxon>Spiralia</taxon>
        <taxon>Lophotrochozoa</taxon>
        <taxon>Platyhelminthes</taxon>
        <taxon>Trematoda</taxon>
        <taxon>Digenea</taxon>
        <taxon>Plagiorchiida</taxon>
        <taxon>Pronocephalata</taxon>
        <taxon>Paramphistomoidea</taxon>
        <taxon>Paramphistomidae</taxon>
        <taxon>Calicophoron</taxon>
    </lineage>
</organism>
<feature type="region of interest" description="Disordered" evidence="3">
    <location>
        <begin position="367"/>
        <end position="393"/>
    </location>
</feature>
<feature type="compositionally biased region" description="Polar residues" evidence="3">
    <location>
        <begin position="1"/>
        <end position="10"/>
    </location>
</feature>
<dbReference type="InterPro" id="IPR001849">
    <property type="entry name" value="PH_domain"/>
</dbReference>
<feature type="compositionally biased region" description="Low complexity" evidence="3">
    <location>
        <begin position="941"/>
        <end position="953"/>
    </location>
</feature>
<evidence type="ECO:0000256" key="2">
    <source>
        <dbReference type="SAM" id="Coils"/>
    </source>
</evidence>
<dbReference type="SUPFAM" id="SSF50729">
    <property type="entry name" value="PH domain-like"/>
    <property type="match status" value="2"/>
</dbReference>
<keyword evidence="2" id="KW-0175">Coiled coil</keyword>
<dbReference type="PANTHER" id="PTHR22903:SF8">
    <property type="entry name" value="MAX-1A"/>
    <property type="match status" value="1"/>
</dbReference>
<feature type="compositionally biased region" description="Basic and acidic residues" evidence="3">
    <location>
        <begin position="191"/>
        <end position="202"/>
    </location>
</feature>
<feature type="compositionally biased region" description="Basic and acidic residues" evidence="3">
    <location>
        <begin position="645"/>
        <end position="654"/>
    </location>
</feature>
<feature type="region of interest" description="Disordered" evidence="3">
    <location>
        <begin position="185"/>
        <end position="209"/>
    </location>
</feature>
<evidence type="ECO:0000256" key="3">
    <source>
        <dbReference type="SAM" id="MobiDB-lite"/>
    </source>
</evidence>
<feature type="compositionally biased region" description="Basic and acidic residues" evidence="3">
    <location>
        <begin position="14"/>
        <end position="33"/>
    </location>
</feature>
<name>A0AAV2T594_CALDB</name>